<dbReference type="Proteomes" id="UP000593802">
    <property type="component" value="Chromosome"/>
</dbReference>
<dbReference type="EMBL" id="AP023366">
    <property type="protein sequence ID" value="BCJ85928.1"/>
    <property type="molecule type" value="Genomic_DNA"/>
</dbReference>
<feature type="transmembrane region" description="Helical" evidence="1">
    <location>
        <begin position="9"/>
        <end position="28"/>
    </location>
</feature>
<dbReference type="RefSeq" id="WP_404828936.1">
    <property type="nucleotide sequence ID" value="NZ_AP023366.1"/>
</dbReference>
<dbReference type="AlphaFoldDB" id="A0A7I8D6Z9"/>
<accession>A0A7I8D6Z9</accession>
<feature type="transmembrane region" description="Helical" evidence="1">
    <location>
        <begin position="34"/>
        <end position="51"/>
    </location>
</feature>
<keyword evidence="1" id="KW-1133">Transmembrane helix</keyword>
<evidence type="ECO:0000313" key="3">
    <source>
        <dbReference type="Proteomes" id="UP000593802"/>
    </source>
</evidence>
<reference evidence="2 3" key="1">
    <citation type="submission" date="2020-08" db="EMBL/GenBank/DDBJ databases">
        <title>Complete Genome Sequence of Effusibacillus dendaii Strain skT53, Isolated from Farmland soil.</title>
        <authorList>
            <person name="Konishi T."/>
            <person name="Kawasaki H."/>
        </authorList>
    </citation>
    <scope>NUCLEOTIDE SEQUENCE [LARGE SCALE GENOMIC DNA]</scope>
    <source>
        <strain evidence="3">skT53</strain>
    </source>
</reference>
<keyword evidence="1" id="KW-0812">Transmembrane</keyword>
<dbReference type="KEGG" id="eff:skT53_09130"/>
<evidence type="ECO:0000313" key="2">
    <source>
        <dbReference type="EMBL" id="BCJ85928.1"/>
    </source>
</evidence>
<dbReference type="InterPro" id="IPR025664">
    <property type="entry name" value="Spore_III_AC/AD"/>
</dbReference>
<organism evidence="2 3">
    <name type="scientific">Effusibacillus dendaii</name>
    <dbReference type="NCBI Taxonomy" id="2743772"/>
    <lineage>
        <taxon>Bacteria</taxon>
        <taxon>Bacillati</taxon>
        <taxon>Bacillota</taxon>
        <taxon>Bacilli</taxon>
        <taxon>Bacillales</taxon>
        <taxon>Alicyclobacillaceae</taxon>
        <taxon>Effusibacillus</taxon>
    </lineage>
</organism>
<keyword evidence="3" id="KW-1185">Reference proteome</keyword>
<gene>
    <name evidence="2" type="ORF">skT53_09130</name>
</gene>
<protein>
    <recommendedName>
        <fullName evidence="4">Stage III sporulation protein AC</fullName>
    </recommendedName>
</protein>
<keyword evidence="1" id="KW-0472">Membrane</keyword>
<dbReference type="NCBIfam" id="TIGR02848">
    <property type="entry name" value="spore_III_AC"/>
    <property type="match status" value="1"/>
</dbReference>
<dbReference type="Pfam" id="PF06686">
    <property type="entry name" value="SpoIIIAC"/>
    <property type="match status" value="1"/>
</dbReference>
<evidence type="ECO:0000256" key="1">
    <source>
        <dbReference type="SAM" id="Phobius"/>
    </source>
</evidence>
<sequence length="68" mass="7302">MISVAVSTILQIAGIGFLTAVLHTVLKLAGKEEFANWTTLTGVAVALLLVLSKLDDLLTQITSVFRFQ</sequence>
<dbReference type="InterPro" id="IPR009570">
    <property type="entry name" value="Spore_III_AC"/>
</dbReference>
<evidence type="ECO:0008006" key="4">
    <source>
        <dbReference type="Google" id="ProtNLM"/>
    </source>
</evidence>
<name>A0A7I8D6Z9_9BACL</name>
<proteinExistence type="predicted"/>